<proteinExistence type="predicted"/>
<keyword evidence="2 3" id="KW-0808">Transferase</keyword>
<dbReference type="GO" id="GO:0008713">
    <property type="term" value="F:ADP-heptose-lipopolysaccharide heptosyltransferase activity"/>
    <property type="evidence" value="ECO:0007669"/>
    <property type="project" value="TreeGrafter"/>
</dbReference>
<evidence type="ECO:0000313" key="3">
    <source>
        <dbReference type="EMBL" id="CCG08114.1"/>
    </source>
</evidence>
<reference evidence="3 4" key="1">
    <citation type="submission" date="2012-02" db="EMBL/GenBank/DDBJ databases">
        <title>Shotgun genome sequence of Phaeospirillum photometricum DSM 122.</title>
        <authorList>
            <person name="Duquesne K."/>
            <person name="Sturgis J."/>
        </authorList>
    </citation>
    <scope>NUCLEOTIDE SEQUENCE [LARGE SCALE GENOMIC DNA]</scope>
    <source>
        <strain evidence="4">DSM122</strain>
    </source>
</reference>
<dbReference type="PATRIC" id="fig|1150469.3.peg.1677"/>
<keyword evidence="1" id="KW-0328">Glycosyltransferase</keyword>
<protein>
    <submittedName>
        <fullName evidence="3">Glycosyl transferase, family 9</fullName>
    </submittedName>
</protein>
<name>H6SJE9_PARPM</name>
<dbReference type="PANTHER" id="PTHR30160">
    <property type="entry name" value="TETRAACYLDISACCHARIDE 4'-KINASE-RELATED"/>
    <property type="match status" value="1"/>
</dbReference>
<accession>H6SJE9</accession>
<dbReference type="InterPro" id="IPR002201">
    <property type="entry name" value="Glyco_trans_9"/>
</dbReference>
<evidence type="ECO:0000313" key="4">
    <source>
        <dbReference type="Proteomes" id="UP000033220"/>
    </source>
</evidence>
<organism evidence="3 4">
    <name type="scientific">Pararhodospirillum photometricum DSM 122</name>
    <dbReference type="NCBI Taxonomy" id="1150469"/>
    <lineage>
        <taxon>Bacteria</taxon>
        <taxon>Pseudomonadati</taxon>
        <taxon>Pseudomonadota</taxon>
        <taxon>Alphaproteobacteria</taxon>
        <taxon>Rhodospirillales</taxon>
        <taxon>Rhodospirillaceae</taxon>
        <taxon>Pararhodospirillum</taxon>
    </lineage>
</organism>
<dbReference type="AlphaFoldDB" id="H6SJE9"/>
<dbReference type="CDD" id="cd03789">
    <property type="entry name" value="GT9_LPS_heptosyltransferase"/>
    <property type="match status" value="1"/>
</dbReference>
<dbReference type="GO" id="GO:0005829">
    <property type="term" value="C:cytosol"/>
    <property type="evidence" value="ECO:0007669"/>
    <property type="project" value="TreeGrafter"/>
</dbReference>
<dbReference type="Gene3D" id="3.40.50.2000">
    <property type="entry name" value="Glycogen Phosphorylase B"/>
    <property type="match status" value="1"/>
</dbReference>
<dbReference type="SUPFAM" id="SSF53756">
    <property type="entry name" value="UDP-Glycosyltransferase/glycogen phosphorylase"/>
    <property type="match status" value="1"/>
</dbReference>
<dbReference type="EMBL" id="HE663493">
    <property type="protein sequence ID" value="CCG08114.1"/>
    <property type="molecule type" value="Genomic_DNA"/>
</dbReference>
<sequence length="217" mass="22507">MRRRDGGPLWSGIAPGCALPHTNPARDALHTLERQAEQLAEAGVPEAQPPALPDLSWCRTPVPAALAAPPTARLALLVPGAAPHRPAKRWPAARYAALAVALARDGLLPVVLGTSAEAKAARVILDACPEARDLTGQTSLLDLAALGRQAALAVGNDTGPMHLLAATGCPALVLFSAASDPTLCAPRGPRVRVFRAETLETVAFEPIYVEALDALVS</sequence>
<dbReference type="eggNOG" id="COG0859">
    <property type="taxonomic scope" value="Bacteria"/>
</dbReference>
<dbReference type="Pfam" id="PF01075">
    <property type="entry name" value="Glyco_transf_9"/>
    <property type="match status" value="1"/>
</dbReference>
<dbReference type="InterPro" id="IPR051199">
    <property type="entry name" value="LPS_LOS_Heptosyltrfase"/>
</dbReference>
<dbReference type="STRING" id="1150469.RSPPHO_01488"/>
<gene>
    <name evidence="3" type="ORF">RSPPHO_01488</name>
</gene>
<keyword evidence="4" id="KW-1185">Reference proteome</keyword>
<evidence type="ECO:0000256" key="2">
    <source>
        <dbReference type="ARBA" id="ARBA00022679"/>
    </source>
</evidence>
<dbReference type="Proteomes" id="UP000033220">
    <property type="component" value="Chromosome DSM 122"/>
</dbReference>
<evidence type="ECO:0000256" key="1">
    <source>
        <dbReference type="ARBA" id="ARBA00022676"/>
    </source>
</evidence>
<dbReference type="GO" id="GO:0009244">
    <property type="term" value="P:lipopolysaccharide core region biosynthetic process"/>
    <property type="evidence" value="ECO:0007669"/>
    <property type="project" value="TreeGrafter"/>
</dbReference>
<dbReference type="HOGENOM" id="CLU_1271469_0_0_5"/>
<dbReference type="KEGG" id="rpm:RSPPHO_01488"/>